<accession>A0A8F5VQ01</accession>
<dbReference type="PANTHER" id="PTHR30535:SF34">
    <property type="entry name" value="MOLYBDATE-BINDING PROTEIN MOLA"/>
    <property type="match status" value="1"/>
</dbReference>
<name>A0A8F5VQ01_METHU</name>
<protein>
    <submittedName>
        <fullName evidence="2">ABC transporter substrate-binding protein</fullName>
    </submittedName>
</protein>
<dbReference type="OrthoDB" id="24039at2157"/>
<dbReference type="PANTHER" id="PTHR30535">
    <property type="entry name" value="VITAMIN B12-BINDING PROTEIN"/>
    <property type="match status" value="1"/>
</dbReference>
<proteinExistence type="predicted"/>
<organism evidence="2 3">
    <name type="scientific">Methanospirillum hungatei</name>
    <dbReference type="NCBI Taxonomy" id="2203"/>
    <lineage>
        <taxon>Archaea</taxon>
        <taxon>Methanobacteriati</taxon>
        <taxon>Methanobacteriota</taxon>
        <taxon>Stenosarchaea group</taxon>
        <taxon>Methanomicrobia</taxon>
        <taxon>Methanomicrobiales</taxon>
        <taxon>Methanospirillaceae</taxon>
        <taxon>Methanospirillum</taxon>
    </lineage>
</organism>
<evidence type="ECO:0000313" key="2">
    <source>
        <dbReference type="EMBL" id="QXO95813.1"/>
    </source>
</evidence>
<dbReference type="Pfam" id="PF01497">
    <property type="entry name" value="Peripla_BP_2"/>
    <property type="match status" value="1"/>
</dbReference>
<dbReference type="AlphaFoldDB" id="A0A8F5VQ01"/>
<dbReference type="InterPro" id="IPR050902">
    <property type="entry name" value="ABC_Transporter_SBP"/>
</dbReference>
<reference evidence="2 3" key="1">
    <citation type="submission" date="2021-06" db="EMBL/GenBank/DDBJ databases">
        <title>Complete genome sequence of the secondary alcohol utilizing methanogen Methanospirillum hungatei strain GP1.</title>
        <authorList>
            <person name="Day L.A."/>
            <person name="Costa K.C."/>
        </authorList>
    </citation>
    <scope>NUCLEOTIDE SEQUENCE [LARGE SCALE GENOMIC DNA]</scope>
    <source>
        <strain evidence="2 3">GP1</strain>
    </source>
</reference>
<dbReference type="Proteomes" id="UP000694228">
    <property type="component" value="Chromosome"/>
</dbReference>
<dbReference type="PROSITE" id="PS50983">
    <property type="entry name" value="FE_B12_PBP"/>
    <property type="match status" value="1"/>
</dbReference>
<feature type="domain" description="Fe/B12 periplasmic-binding" evidence="1">
    <location>
        <begin position="46"/>
        <end position="308"/>
    </location>
</feature>
<sequence length="335" mass="36597">MKNITVMKFCMVVLLIFLTGASICSATIAFTDSTGQEISLPKTAERVVCLNSDAAEMMVVLGIGDKVVGVVESTTTDPQLMSHLPNAQSVGNWQTPSPERLLSLQPDAVVSYSSSKPKNADQLINSGIQLIYLDCYKINTLEHDVVALGIMTGAETASENYLKFFKKWKSVVDEDLQDIASDDEPAVYIEGYTDFTAQGLDSGTDLLVRMAKGKNIAADLKEQWPKVTSEWVMSTNPEVILKVVSVKPDKTLDQVREDVLKRAGFDTLSAVQNDRVYVLNGDLAYGPRSPAGLVYIAKSLHPEKFVNIHPSDVLKEYADTFIPGSTGGEYFSPTL</sequence>
<gene>
    <name evidence="2" type="ORF">KSK55_05330</name>
</gene>
<dbReference type="InterPro" id="IPR002491">
    <property type="entry name" value="ABC_transptr_periplasmic_BD"/>
</dbReference>
<evidence type="ECO:0000259" key="1">
    <source>
        <dbReference type="PROSITE" id="PS50983"/>
    </source>
</evidence>
<evidence type="ECO:0000313" key="3">
    <source>
        <dbReference type="Proteomes" id="UP000694228"/>
    </source>
</evidence>
<dbReference type="EMBL" id="CP077107">
    <property type="protein sequence ID" value="QXO95813.1"/>
    <property type="molecule type" value="Genomic_DNA"/>
</dbReference>